<evidence type="ECO:0000259" key="2">
    <source>
        <dbReference type="PROSITE" id="PS50125"/>
    </source>
</evidence>
<dbReference type="eggNOG" id="COG5000">
    <property type="taxonomic scope" value="Bacteria"/>
</dbReference>
<dbReference type="GO" id="GO:0004016">
    <property type="term" value="F:adenylate cyclase activity"/>
    <property type="evidence" value="ECO:0007669"/>
    <property type="project" value="UniProtKB-ARBA"/>
</dbReference>
<dbReference type="InterPro" id="IPR003660">
    <property type="entry name" value="HAMP_dom"/>
</dbReference>
<reference evidence="4 5" key="2">
    <citation type="journal article" date="2011" name="Mol. Biol. Evol.">
        <title>Unity in variety--the pan-genome of the Chlamydiae.</title>
        <authorList>
            <person name="Collingro A."/>
            <person name="Tischler P."/>
            <person name="Weinmaier T."/>
            <person name="Penz T."/>
            <person name="Heinz E."/>
            <person name="Brunham R.C."/>
            <person name="Read T.D."/>
            <person name="Bavoil P.M."/>
            <person name="Sachse K."/>
            <person name="Kahane S."/>
            <person name="Friedman M.G."/>
            <person name="Rattei T."/>
            <person name="Myers G.S."/>
            <person name="Horn M."/>
        </authorList>
    </citation>
    <scope>NUCLEOTIDE SEQUENCE [LARGE SCALE GENOMIC DNA]</scope>
    <source>
        <strain evidence="5">ATCC VR-1471 / Z</strain>
    </source>
</reference>
<evidence type="ECO:0008006" key="6">
    <source>
        <dbReference type="Google" id="ProtNLM"/>
    </source>
</evidence>
<dbReference type="eggNOG" id="COG2114">
    <property type="taxonomic scope" value="Bacteria"/>
</dbReference>
<dbReference type="PANTHER" id="PTHR43081:SF1">
    <property type="entry name" value="ADENYLATE CYCLASE, TERMINAL-DIFFERENTIATION SPECIFIC"/>
    <property type="match status" value="1"/>
</dbReference>
<dbReference type="KEGG" id="sng:SNE_A01720"/>
<dbReference type="GO" id="GO:0009190">
    <property type="term" value="P:cyclic nucleotide biosynthetic process"/>
    <property type="evidence" value="ECO:0007669"/>
    <property type="project" value="InterPro"/>
</dbReference>
<dbReference type="HOGENOM" id="CLU_342524_0_0_0"/>
<dbReference type="Pfam" id="PF00672">
    <property type="entry name" value="HAMP"/>
    <property type="match status" value="1"/>
</dbReference>
<feature type="domain" description="HAMP" evidence="3">
    <location>
        <begin position="559"/>
        <end position="616"/>
    </location>
</feature>
<evidence type="ECO:0000256" key="1">
    <source>
        <dbReference type="SAM" id="Phobius"/>
    </source>
</evidence>
<organism evidence="4 5">
    <name type="scientific">Simkania negevensis (strain ATCC VR-1471 / DSM 27360 / Z)</name>
    <dbReference type="NCBI Taxonomy" id="331113"/>
    <lineage>
        <taxon>Bacteria</taxon>
        <taxon>Pseudomonadati</taxon>
        <taxon>Chlamydiota</taxon>
        <taxon>Chlamydiia</taxon>
        <taxon>Parachlamydiales</taxon>
        <taxon>Simkaniaceae</taxon>
        <taxon>Simkania</taxon>
    </lineage>
</organism>
<dbReference type="Gene3D" id="3.30.70.1230">
    <property type="entry name" value="Nucleotide cyclase"/>
    <property type="match status" value="1"/>
</dbReference>
<dbReference type="Gene3D" id="6.10.340.10">
    <property type="match status" value="1"/>
</dbReference>
<reference key="1">
    <citation type="journal article" date="2011" name="Mol. Biol. Evol.">
        <title>Unity in variety -- the pan-genome of the Chlamydiae.</title>
        <authorList>
            <person name="Collingro A."/>
            <person name="Tischler P."/>
            <person name="Weinmaier T."/>
            <person name="Penz T."/>
            <person name="Heinz E."/>
            <person name="Brunham R.C."/>
            <person name="Read T.D."/>
            <person name="Bavoil P.M."/>
            <person name="Sachse K."/>
            <person name="Kahane S."/>
            <person name="Friedman M.G."/>
            <person name="Rattei T."/>
            <person name="Myers G.S.A."/>
            <person name="Horn M."/>
        </authorList>
    </citation>
    <scope>NUCLEOTIDE SEQUENCE</scope>
    <source>
        <strain>Z</strain>
    </source>
</reference>
<dbReference type="GO" id="GO:0035556">
    <property type="term" value="P:intracellular signal transduction"/>
    <property type="evidence" value="ECO:0007669"/>
    <property type="project" value="InterPro"/>
</dbReference>
<dbReference type="Proteomes" id="UP000000496">
    <property type="component" value="Chromosome gsn.131"/>
</dbReference>
<dbReference type="CDD" id="cd06225">
    <property type="entry name" value="HAMP"/>
    <property type="match status" value="1"/>
</dbReference>
<sequence length="827" mass="93276">MKLRYRLFIWVGSLFFLAFAASFYVEQQVTRTNLLKTRESLLQELYKANEQKRKSIESYVSDMLWKLQARIDSVLQGVASYKLVQKGFAPTPDNLADGTWLDAASLMITNQWLGFVQNISDNTTMSDIVVHSDELRNTLHFPLQDNIHLVAMQDINLPGKWKGPFIGIGFDLNTFSQQISKDNLKEADESYFVYFTPEVLLRMDVNNKTFPNIGLSVNLLEPFLKWIEIPYRSFFLEDFVKSIQQTQALLREKSDILPEDEKWEEMLQQKLAMHPNISGGDFDCFSYIHKNTDAPLSKDEFRSKDEILQYVKNYIQHYNKVGLIWGVSALTDTKLFGHDPLSPDAPFGMGMLDLETFCGKGLQSDQVFSSKIQYDVKKETEALKMPVDFILPHLDVITPTDFHHVFFGNTLKLNDSKTGKTSYLTLGAHGGPILSALARATHQTSMFVSDGRIIAVSNPKGEEAPQNSSWFEAPVEKLMGQTSGVVTFGGKEYFFLHISPYHEADLHFFIFNLKSIEFQFIDSINEGTEDLIEKLSMQMRIASIIALVIVLFFLNNIAKRVTKPIAHLAEVTQTVAEGKLHEIEIPKETEKKGADEVYTLYHAFFEMVKGLREKEKVRGVLNKVVSKEIAEETLKGNVQLGGEEKRVTVFFADIRNFTAITERMNPKDVILLINSCMTRISDKIDQYGGVIDKYVGDEVMALFGAPIEKKDSALNAIKCAVDVIESFATWNKTSIVPIELGIGIHTGTVVAGNMGAENRLNYTVLGANVNLAARLCDRAAPRQILISSATLDEEDVKANINYASLEPIELKGFTEPVPVFSVTNYKR</sequence>
<keyword evidence="1" id="KW-0472">Membrane</keyword>
<evidence type="ECO:0000313" key="5">
    <source>
        <dbReference type="Proteomes" id="UP000000496"/>
    </source>
</evidence>
<evidence type="ECO:0000259" key="3">
    <source>
        <dbReference type="PROSITE" id="PS50885"/>
    </source>
</evidence>
<keyword evidence="1" id="KW-0812">Transmembrane</keyword>
<dbReference type="STRING" id="331113.SNE_A01720"/>
<accession>F8L5Q7</accession>
<name>F8L5Q7_SIMNZ</name>
<dbReference type="InterPro" id="IPR001054">
    <property type="entry name" value="A/G_cyclase"/>
</dbReference>
<dbReference type="CDD" id="cd07302">
    <property type="entry name" value="CHD"/>
    <property type="match status" value="1"/>
</dbReference>
<dbReference type="PANTHER" id="PTHR43081">
    <property type="entry name" value="ADENYLATE CYCLASE, TERMINAL-DIFFERENTIATION SPECIFIC-RELATED"/>
    <property type="match status" value="1"/>
</dbReference>
<dbReference type="PROSITE" id="PS50125">
    <property type="entry name" value="GUANYLATE_CYCLASE_2"/>
    <property type="match status" value="1"/>
</dbReference>
<dbReference type="GO" id="GO:0016020">
    <property type="term" value="C:membrane"/>
    <property type="evidence" value="ECO:0007669"/>
    <property type="project" value="InterPro"/>
</dbReference>
<dbReference type="EMBL" id="FR872582">
    <property type="protein sequence ID" value="CCB88049.1"/>
    <property type="molecule type" value="Genomic_DNA"/>
</dbReference>
<keyword evidence="1" id="KW-1133">Transmembrane helix</keyword>
<gene>
    <name evidence="4" type="ordered locus">SNE_A01720</name>
</gene>
<feature type="transmembrane region" description="Helical" evidence="1">
    <location>
        <begin position="541"/>
        <end position="558"/>
    </location>
</feature>
<dbReference type="PROSITE" id="PS50885">
    <property type="entry name" value="HAMP"/>
    <property type="match status" value="1"/>
</dbReference>
<dbReference type="OrthoDB" id="9806704at2"/>
<dbReference type="AlphaFoldDB" id="F8L5Q7"/>
<feature type="domain" description="Guanylate cyclase" evidence="2">
    <location>
        <begin position="648"/>
        <end position="776"/>
    </location>
</feature>
<dbReference type="SUPFAM" id="SSF55073">
    <property type="entry name" value="Nucleotide cyclase"/>
    <property type="match status" value="1"/>
</dbReference>
<proteinExistence type="predicted"/>
<dbReference type="InterPro" id="IPR029787">
    <property type="entry name" value="Nucleotide_cyclase"/>
</dbReference>
<protein>
    <recommendedName>
        <fullName evidence="6">Adenylate cyclase</fullName>
    </recommendedName>
</protein>
<dbReference type="Pfam" id="PF00211">
    <property type="entry name" value="Guanylate_cyc"/>
    <property type="match status" value="1"/>
</dbReference>
<dbReference type="RefSeq" id="WP_013942516.1">
    <property type="nucleotide sequence ID" value="NC_015713.1"/>
</dbReference>
<evidence type="ECO:0000313" key="4">
    <source>
        <dbReference type="EMBL" id="CCB88049.1"/>
    </source>
</evidence>
<dbReference type="SMART" id="SM00044">
    <property type="entry name" value="CYCc"/>
    <property type="match status" value="1"/>
</dbReference>
<keyword evidence="5" id="KW-1185">Reference proteome</keyword>
<dbReference type="InterPro" id="IPR050697">
    <property type="entry name" value="Adenylyl/Guanylyl_Cyclase_3/4"/>
</dbReference>